<evidence type="ECO:0000256" key="1">
    <source>
        <dbReference type="SAM" id="SignalP"/>
    </source>
</evidence>
<dbReference type="EMBL" id="QRDT01000003">
    <property type="protein sequence ID" value="RED38744.1"/>
    <property type="molecule type" value="Genomic_DNA"/>
</dbReference>
<reference evidence="3 4" key="1">
    <citation type="submission" date="2017-08" db="EMBL/GenBank/DDBJ databases">
        <authorList>
            <person name="de Groot N.N."/>
        </authorList>
    </citation>
    <scope>NUCLEOTIDE SEQUENCE [LARGE SCALE GENOMIC DNA]</scope>
    <source>
        <strain evidence="3 4">JA575</strain>
    </source>
</reference>
<keyword evidence="1" id="KW-0732">Signal</keyword>
<dbReference type="Proteomes" id="UP000256343">
    <property type="component" value="Unassembled WGS sequence"/>
</dbReference>
<name>A0A336JPU4_9BRAD</name>
<protein>
    <submittedName>
        <fullName evidence="3">Uncharacterized protein DUF3551</fullName>
    </submittedName>
</protein>
<dbReference type="AlphaFoldDB" id="A0A336JPU4"/>
<dbReference type="OrthoDB" id="8141409at2"/>
<accession>A0A336JPU4</accession>
<dbReference type="Proteomes" id="UP000252631">
    <property type="component" value="Unassembled WGS sequence"/>
</dbReference>
<dbReference type="EMBL" id="UFQQ01000003">
    <property type="protein sequence ID" value="SSW89564.1"/>
    <property type="molecule type" value="Genomic_DNA"/>
</dbReference>
<organism evidence="3 4">
    <name type="scientific">Rhodopseudomonas pentothenatexigens</name>
    <dbReference type="NCBI Taxonomy" id="999699"/>
    <lineage>
        <taxon>Bacteria</taxon>
        <taxon>Pseudomonadati</taxon>
        <taxon>Pseudomonadota</taxon>
        <taxon>Alphaproteobacteria</taxon>
        <taxon>Hyphomicrobiales</taxon>
        <taxon>Nitrobacteraceae</taxon>
        <taxon>Rhodopseudomonas</taxon>
    </lineage>
</organism>
<evidence type="ECO:0000313" key="2">
    <source>
        <dbReference type="EMBL" id="RED38744.1"/>
    </source>
</evidence>
<gene>
    <name evidence="2" type="ORF">BJ125_103103</name>
    <name evidence="3" type="ORF">SAMN05892882_103103</name>
</gene>
<evidence type="ECO:0000313" key="4">
    <source>
        <dbReference type="Proteomes" id="UP000252631"/>
    </source>
</evidence>
<evidence type="ECO:0000313" key="5">
    <source>
        <dbReference type="Proteomes" id="UP000256343"/>
    </source>
</evidence>
<feature type="chain" id="PRO_5016461138" evidence="1">
    <location>
        <begin position="23"/>
        <end position="92"/>
    </location>
</feature>
<dbReference type="Pfam" id="PF12071">
    <property type="entry name" value="DUF3551"/>
    <property type="match status" value="1"/>
</dbReference>
<feature type="signal peptide" evidence="1">
    <location>
        <begin position="1"/>
        <end position="22"/>
    </location>
</feature>
<dbReference type="RefSeq" id="WP_114356693.1">
    <property type="nucleotide sequence ID" value="NZ_QRDT01000003.1"/>
</dbReference>
<proteinExistence type="predicted"/>
<reference evidence="2 5" key="2">
    <citation type="submission" date="2018-07" db="EMBL/GenBank/DDBJ databases">
        <title>Genomic Encyclopedia of Archaeal and Bacterial Type Strains, Phase II (KMG-II): from individual species to whole genera.</title>
        <authorList>
            <person name="Goeker M."/>
        </authorList>
    </citation>
    <scope>NUCLEOTIDE SEQUENCE [LARGE SCALE GENOMIC DNA]</scope>
    <source>
        <strain evidence="2 5">JA575</strain>
    </source>
</reference>
<dbReference type="InterPro" id="IPR021937">
    <property type="entry name" value="DUF3551"/>
</dbReference>
<sequence>MRYLAMAAIAVGALGASQLIDAKPAQATVNYPYCMQGALQGYPGDCNYSTFASCRYTANGTGGNCVANPRYSAWDRGYDSYGYAPANDYPVY</sequence>
<evidence type="ECO:0000313" key="3">
    <source>
        <dbReference type="EMBL" id="SSW89564.1"/>
    </source>
</evidence>
<keyword evidence="5" id="KW-1185">Reference proteome</keyword>